<evidence type="ECO:0000313" key="2">
    <source>
        <dbReference type="Proteomes" id="UP000030106"/>
    </source>
</evidence>
<dbReference type="HOGENOM" id="CLU_1214553_0_0_1"/>
<accession>A0A0A2V838</accession>
<sequence>MLLLSTNGFHSCQATARTGDTPHHPPNFYNRNTFHKDTYLARIHLRAYPLPVPDLLTLSAPASSMLRLQPRNQFAKHVLNTLQVIQVIHAPTAGLNIPLYVLLAPTSRGGLVSTPRRHTEKPSTWTVADHRSTFNLLILTHVVFWLRARDNNGFPRYLLLRPAFLRRYHLHHAEPVIQFSLSLRTRWRRGQAAIILFPSLGAYRTFTLRIPHNESIQATIRLRLPVTT</sequence>
<proteinExistence type="predicted"/>
<dbReference type="AlphaFoldDB" id="A0A0A2V838"/>
<dbReference type="EMBL" id="ANFO01001708">
    <property type="protein sequence ID" value="KGQ02255.1"/>
    <property type="molecule type" value="Genomic_DNA"/>
</dbReference>
<dbReference type="Proteomes" id="UP000030106">
    <property type="component" value="Unassembled WGS sequence"/>
</dbReference>
<organism evidence="1 2">
    <name type="scientific">Beauveria bassiana D1-5</name>
    <dbReference type="NCBI Taxonomy" id="1245745"/>
    <lineage>
        <taxon>Eukaryota</taxon>
        <taxon>Fungi</taxon>
        <taxon>Dikarya</taxon>
        <taxon>Ascomycota</taxon>
        <taxon>Pezizomycotina</taxon>
        <taxon>Sordariomycetes</taxon>
        <taxon>Hypocreomycetidae</taxon>
        <taxon>Hypocreales</taxon>
        <taxon>Cordycipitaceae</taxon>
        <taxon>Beauveria</taxon>
    </lineage>
</organism>
<evidence type="ECO:0000313" key="1">
    <source>
        <dbReference type="EMBL" id="KGQ02255.1"/>
    </source>
</evidence>
<name>A0A0A2V838_BEABA</name>
<comment type="caution">
    <text evidence="1">The sequence shown here is derived from an EMBL/GenBank/DDBJ whole genome shotgun (WGS) entry which is preliminary data.</text>
</comment>
<reference evidence="1 2" key="1">
    <citation type="submission" date="2012-10" db="EMBL/GenBank/DDBJ databases">
        <title>Genome sequencing and analysis of entomopathogenic fungi Beauveria bassiana D1-5.</title>
        <authorList>
            <person name="Li Q."/>
            <person name="Wang L."/>
            <person name="Zhang Z."/>
            <person name="Wang Q."/>
            <person name="Ren J."/>
            <person name="Wang M."/>
            <person name="Xu W."/>
            <person name="Wang J."/>
            <person name="Lu Y."/>
            <person name="Du Q."/>
            <person name="Sun Z."/>
        </authorList>
    </citation>
    <scope>NUCLEOTIDE SEQUENCE [LARGE SCALE GENOMIC DNA]</scope>
    <source>
        <strain evidence="1 2">D1-5</strain>
    </source>
</reference>
<gene>
    <name evidence="1" type="ORF">BBAD15_g12536</name>
</gene>
<protein>
    <submittedName>
        <fullName evidence="1">Uncharacterized protein</fullName>
    </submittedName>
</protein>